<dbReference type="InterPro" id="IPR011387">
    <property type="entry name" value="TIF2A"/>
</dbReference>
<feature type="domain" description="Translation initiation factor beta propellor-like" evidence="6">
    <location>
        <begin position="360"/>
        <end position="474"/>
    </location>
</feature>
<sequence length="617" mass="67326">MGDDGFGPAEAPQDDVKDKEKLLPIEFLALTKDGAELYRYENDRSPEEIKKPLLTLEGVEQAAWTADGQKLVLVRKDAPNRVDVVALDGNKTVFSFTGASSVVKFGLSPRETFLFVCFRHEPAAHENFCLYRLADGEKVLSFTLKQINTNTWPPLRWTSQESYCCRMVTNEVHIFKDNVFNLNHPHDRIRCENVVSFSPCNEKKKPANSAPRAEEAAGTSSGKEKPASALTCAVFVAGRKGAPSAVKLFDLANGSSCLCTKSFFQGNEVAFKWSCDGRAVLALVHTDASEKSYYGSDALYFLKADGSYDSQLMPAEEGPIHDVQWSPSTLEFALCKGPMPPEASRPKRREKGEEREKRGRRILLYDGSKKPSAPKLSFGRRMQNTLRWDPFARLLFTAGFGNLAGDVDLWHKQQKKVIAKAQAPFTVTCDFTPDGLHYVAATTSPRLRVDNRVTIYSISGHAVCRLDFPVLYRVLVRPPSPSLAATLNQRQSHLLQAFMADSALFLSQHFSSLSLESAARSGGFADATQGAGATKSVSPTQPVSRGVYRPPGSTGALAARLRAERQATVNGGNAASAVWRAATATPAKSIPGLAQNFPPGYSPPGASAKASSGKRRK</sequence>
<evidence type="ECO:0000256" key="5">
    <source>
        <dbReference type="SAM" id="MobiDB-lite"/>
    </source>
</evidence>
<reference evidence="8" key="1">
    <citation type="journal article" date="2012" name="PLoS Pathog.">
        <title>Comparative genomics of the apicomplexan parasites Toxoplasma gondii and Neospora caninum: Coccidia differing in host range and transmission strategy.</title>
        <authorList>
            <person name="Reid A.J."/>
            <person name="Vermont S.J."/>
            <person name="Cotton J.A."/>
            <person name="Harris D."/>
            <person name="Hill-Cawthorne G.A."/>
            <person name="Konen-Waisman S."/>
            <person name="Latham S.M."/>
            <person name="Mourier T."/>
            <person name="Norton R."/>
            <person name="Quail M.A."/>
            <person name="Sanders M."/>
            <person name="Shanmugam D."/>
            <person name="Sohal A."/>
            <person name="Wasmuth J.D."/>
            <person name="Brunk B."/>
            <person name="Grigg M.E."/>
            <person name="Howard J.C."/>
            <person name="Parkinson J."/>
            <person name="Roos D.S."/>
            <person name="Trees A.J."/>
            <person name="Berriman M."/>
            <person name="Pain A."/>
            <person name="Wastling J.M."/>
        </authorList>
    </citation>
    <scope>NUCLEOTIDE SEQUENCE [LARGE SCALE GENOMIC DNA]</scope>
    <source>
        <strain evidence="8">Liverpool</strain>
    </source>
</reference>
<dbReference type="GO" id="GO:0043022">
    <property type="term" value="F:ribosome binding"/>
    <property type="evidence" value="ECO:0007669"/>
    <property type="project" value="TreeGrafter"/>
</dbReference>
<gene>
    <name evidence="7" type="ORF">NCLIV_027770</name>
</gene>
<feature type="region of interest" description="Disordered" evidence="5">
    <location>
        <begin position="524"/>
        <end position="551"/>
    </location>
</feature>
<evidence type="ECO:0000256" key="3">
    <source>
        <dbReference type="ARBA" id="ARBA00022737"/>
    </source>
</evidence>
<dbReference type="Proteomes" id="UP000007494">
    <property type="component" value="Chromosome VIIb"/>
</dbReference>
<dbReference type="GO" id="GO:0003743">
    <property type="term" value="F:translation initiation factor activity"/>
    <property type="evidence" value="ECO:0007669"/>
    <property type="project" value="UniProtKB-KW"/>
</dbReference>
<dbReference type="GO" id="GO:0022627">
    <property type="term" value="C:cytosolic small ribosomal subunit"/>
    <property type="evidence" value="ECO:0007669"/>
    <property type="project" value="TreeGrafter"/>
</dbReference>
<dbReference type="GO" id="GO:0003729">
    <property type="term" value="F:mRNA binding"/>
    <property type="evidence" value="ECO:0007669"/>
    <property type="project" value="TreeGrafter"/>
</dbReference>
<evidence type="ECO:0000256" key="4">
    <source>
        <dbReference type="ARBA" id="ARBA00022917"/>
    </source>
</evidence>
<dbReference type="InterPro" id="IPR013979">
    <property type="entry name" value="TIF_beta_prop-like"/>
</dbReference>
<dbReference type="GO" id="GO:0000049">
    <property type="term" value="F:tRNA binding"/>
    <property type="evidence" value="ECO:0007669"/>
    <property type="project" value="TreeGrafter"/>
</dbReference>
<feature type="region of interest" description="Disordered" evidence="5">
    <location>
        <begin position="200"/>
        <end position="224"/>
    </location>
</feature>
<dbReference type="PANTHER" id="PTHR13227">
    <property type="entry name" value="EUKARYOTIC TRANSLATION INITIATION FACTOR 2A"/>
    <property type="match status" value="1"/>
</dbReference>
<proteinExistence type="predicted"/>
<dbReference type="InParanoid" id="F0VGZ4"/>
<dbReference type="VEuPathDB" id="ToxoDB:NCLIV_027770"/>
<keyword evidence="4" id="KW-0648">Protein biosynthesis</keyword>
<keyword evidence="1" id="KW-0396">Initiation factor</keyword>
<evidence type="ECO:0000256" key="1">
    <source>
        <dbReference type="ARBA" id="ARBA00022540"/>
    </source>
</evidence>
<dbReference type="SUPFAM" id="SSF82171">
    <property type="entry name" value="DPP6 N-terminal domain-like"/>
    <property type="match status" value="1"/>
</dbReference>
<keyword evidence="8" id="KW-1185">Reference proteome</keyword>
<accession>F0VGZ4</accession>
<evidence type="ECO:0000313" key="8">
    <source>
        <dbReference type="Proteomes" id="UP000007494"/>
    </source>
</evidence>
<evidence type="ECO:0000259" key="6">
    <source>
        <dbReference type="Pfam" id="PF08662"/>
    </source>
</evidence>
<protein>
    <recommendedName>
        <fullName evidence="6">Translation initiation factor beta propellor-like domain-containing protein</fullName>
    </recommendedName>
</protein>
<keyword evidence="2" id="KW-0853">WD repeat</keyword>
<feature type="region of interest" description="Disordered" evidence="5">
    <location>
        <begin position="589"/>
        <end position="617"/>
    </location>
</feature>
<dbReference type="RefSeq" id="XP_003883020.1">
    <property type="nucleotide sequence ID" value="XM_003882971.1"/>
</dbReference>
<evidence type="ECO:0000313" key="7">
    <source>
        <dbReference type="EMBL" id="CBZ52988.1"/>
    </source>
</evidence>
<dbReference type="EMBL" id="FR823389">
    <property type="protein sequence ID" value="CBZ52988.1"/>
    <property type="molecule type" value="Genomic_DNA"/>
</dbReference>
<evidence type="ECO:0000256" key="2">
    <source>
        <dbReference type="ARBA" id="ARBA00022574"/>
    </source>
</evidence>
<dbReference type="GeneID" id="13443018"/>
<feature type="domain" description="Translation initiation factor beta propellor-like" evidence="6">
    <location>
        <begin position="261"/>
        <end position="343"/>
    </location>
</feature>
<keyword evidence="3" id="KW-0677">Repeat</keyword>
<feature type="region of interest" description="Disordered" evidence="5">
    <location>
        <begin position="337"/>
        <end position="360"/>
    </location>
</feature>
<name>F0VGZ4_NEOCL</name>
<dbReference type="OMA" id="IIHDISW"/>
<dbReference type="OrthoDB" id="2194683at2759"/>
<dbReference type="eggNOG" id="KOG2315">
    <property type="taxonomic scope" value="Eukaryota"/>
</dbReference>
<dbReference type="Pfam" id="PF08662">
    <property type="entry name" value="eIF2A"/>
    <property type="match status" value="2"/>
</dbReference>
<dbReference type="PANTHER" id="PTHR13227:SF0">
    <property type="entry name" value="EUKARYOTIC TRANSLATION INITIATION FACTOR 2A"/>
    <property type="match status" value="1"/>
</dbReference>
<dbReference type="AlphaFoldDB" id="F0VGZ4"/>
<organism evidence="7 8">
    <name type="scientific">Neospora caninum (strain Liverpool)</name>
    <dbReference type="NCBI Taxonomy" id="572307"/>
    <lineage>
        <taxon>Eukaryota</taxon>
        <taxon>Sar</taxon>
        <taxon>Alveolata</taxon>
        <taxon>Apicomplexa</taxon>
        <taxon>Conoidasida</taxon>
        <taxon>Coccidia</taxon>
        <taxon>Eucoccidiorida</taxon>
        <taxon>Eimeriorina</taxon>
        <taxon>Sarcocystidae</taxon>
        <taxon>Neospora</taxon>
    </lineage>
</organism>